<evidence type="ECO:0000256" key="1">
    <source>
        <dbReference type="SAM" id="Phobius"/>
    </source>
</evidence>
<dbReference type="Proteomes" id="UP000678276">
    <property type="component" value="Unassembled WGS sequence"/>
</dbReference>
<keyword evidence="3" id="KW-1185">Reference proteome</keyword>
<feature type="transmembrane region" description="Helical" evidence="1">
    <location>
        <begin position="32"/>
        <end position="51"/>
    </location>
</feature>
<organism evidence="2 3">
    <name type="scientific">Jiella mangrovi</name>
    <dbReference type="NCBI Taxonomy" id="2821407"/>
    <lineage>
        <taxon>Bacteria</taxon>
        <taxon>Pseudomonadati</taxon>
        <taxon>Pseudomonadota</taxon>
        <taxon>Alphaproteobacteria</taxon>
        <taxon>Hyphomicrobiales</taxon>
        <taxon>Aurantimonadaceae</taxon>
        <taxon>Jiella</taxon>
    </lineage>
</organism>
<sequence length="87" mass="9738">MLAIAGYGYYLTHLWDPLYPFLNASGDKDFRLWQYVGFAMIAFAVWNWHVIWKGLQSAGKFAVFVLLVAGIAATLGGQTDLLYSLFG</sequence>
<proteinExistence type="predicted"/>
<protein>
    <submittedName>
        <fullName evidence="2">Uncharacterized protein</fullName>
    </submittedName>
</protein>
<keyword evidence="1" id="KW-1133">Transmembrane helix</keyword>
<reference evidence="2 3" key="1">
    <citation type="submission" date="2021-04" db="EMBL/GenBank/DDBJ databases">
        <title>Whole genome sequence of Jiella sp. KSK16Y-1.</title>
        <authorList>
            <person name="Tuo L."/>
        </authorList>
    </citation>
    <scope>NUCLEOTIDE SEQUENCE [LARGE SCALE GENOMIC DNA]</scope>
    <source>
        <strain evidence="2 3">KSK16Y-1</strain>
    </source>
</reference>
<name>A0ABS4BP34_9HYPH</name>
<evidence type="ECO:0000313" key="2">
    <source>
        <dbReference type="EMBL" id="MBP0618307.1"/>
    </source>
</evidence>
<keyword evidence="1" id="KW-0812">Transmembrane</keyword>
<keyword evidence="1" id="KW-0472">Membrane</keyword>
<dbReference type="EMBL" id="JAGJCF010000032">
    <property type="protein sequence ID" value="MBP0618307.1"/>
    <property type="molecule type" value="Genomic_DNA"/>
</dbReference>
<feature type="transmembrane region" description="Helical" evidence="1">
    <location>
        <begin position="63"/>
        <end position="86"/>
    </location>
</feature>
<evidence type="ECO:0000313" key="3">
    <source>
        <dbReference type="Proteomes" id="UP000678276"/>
    </source>
</evidence>
<accession>A0ABS4BP34</accession>
<gene>
    <name evidence="2" type="ORF">J6595_22220</name>
</gene>
<comment type="caution">
    <text evidence="2">The sequence shown here is derived from an EMBL/GenBank/DDBJ whole genome shotgun (WGS) entry which is preliminary data.</text>
</comment>